<dbReference type="EMBL" id="BASD01000018">
    <property type="protein sequence ID" value="GAD19364.1"/>
    <property type="molecule type" value="Genomic_DNA"/>
</dbReference>
<dbReference type="SUPFAM" id="SSF53335">
    <property type="entry name" value="S-adenosyl-L-methionine-dependent methyltransferases"/>
    <property type="match status" value="1"/>
</dbReference>
<dbReference type="STRING" id="1325130.HFN_0495"/>
<dbReference type="eggNOG" id="COG4122">
    <property type="taxonomic scope" value="Bacteria"/>
</dbReference>
<dbReference type="AlphaFoldDB" id="T1CRH3"/>
<evidence type="ECO:0000313" key="2">
    <source>
        <dbReference type="Proteomes" id="UP000018143"/>
    </source>
</evidence>
<name>T1CRH3_9HELI</name>
<dbReference type="Proteomes" id="UP000018143">
    <property type="component" value="Unassembled WGS sequence"/>
</dbReference>
<keyword evidence="2" id="KW-1185">Reference proteome</keyword>
<sequence length="305" mass="35777">MKTIKTHIKDKLRPLYRKFQQIAGQIDFVPSGHFYSPIANDFEINEGIANLKTNPNDLLGINLNLHTQLEMLQIFERFYKELPFSEEKQSDLRYYFNNQSYCHSDGICLYSMIRYLRPKRIIEIGSGFSSCLMHDVNDLFFGGGGGKSNLIAITHIEPYPKLLRSLLYADDLTRIDLYEKRLQEIDLGLFENLESNDIVFVDSTHVSKINSDVNKIFFEILPRLKSGVHIHFHDIFYPFSYPAEWLKEKRSWNEAYMLRAFLEFNTAFEIVFFNTCLHFLYPKEMQKALPLSLKNTGGSIWIKRK</sequence>
<dbReference type="InterPro" id="IPR029063">
    <property type="entry name" value="SAM-dependent_MTases_sf"/>
</dbReference>
<dbReference type="OrthoDB" id="9795498at2"/>
<comment type="caution">
    <text evidence="1">The sequence shown here is derived from an EMBL/GenBank/DDBJ whole genome shotgun (WGS) entry which is preliminary data.</text>
</comment>
<dbReference type="Pfam" id="PF13578">
    <property type="entry name" value="Methyltransf_24"/>
    <property type="match status" value="1"/>
</dbReference>
<evidence type="ECO:0008006" key="3">
    <source>
        <dbReference type="Google" id="ProtNLM"/>
    </source>
</evidence>
<organism evidence="1 2">
    <name type="scientific">Helicobacter fennelliae MRY12-0050</name>
    <dbReference type="NCBI Taxonomy" id="1325130"/>
    <lineage>
        <taxon>Bacteria</taxon>
        <taxon>Pseudomonadati</taxon>
        <taxon>Campylobacterota</taxon>
        <taxon>Epsilonproteobacteria</taxon>
        <taxon>Campylobacterales</taxon>
        <taxon>Helicobacteraceae</taxon>
        <taxon>Helicobacter</taxon>
    </lineage>
</organism>
<dbReference type="Gene3D" id="3.40.50.150">
    <property type="entry name" value="Vaccinia Virus protein VP39"/>
    <property type="match status" value="1"/>
</dbReference>
<proteinExistence type="predicted"/>
<accession>T1CRH3</accession>
<reference evidence="1 2" key="1">
    <citation type="journal article" date="2013" name="Genome Announc.">
        <title>Draft Genome Sequence of Helicobacter fennelliae Strain MRY12-0050, Isolated from a Bacteremia Patient.</title>
        <authorList>
            <person name="Rimbara E."/>
            <person name="Matsui M."/>
            <person name="Mori S."/>
            <person name="Suzuki S."/>
            <person name="Suzuki M."/>
            <person name="Kim H."/>
            <person name="Sekizuka T."/>
            <person name="Kuroda M."/>
            <person name="Shibayama K."/>
        </authorList>
    </citation>
    <scope>NUCLEOTIDE SEQUENCE [LARGE SCALE GENOMIC DNA]</scope>
    <source>
        <strain evidence="1 2">MRY12-0050</strain>
    </source>
</reference>
<evidence type="ECO:0000313" key="1">
    <source>
        <dbReference type="EMBL" id="GAD19364.1"/>
    </source>
</evidence>
<protein>
    <recommendedName>
        <fullName evidence="3">Class I SAM-dependent methyltransferase</fullName>
    </recommendedName>
</protein>
<gene>
    <name evidence="1" type="ORF">HFN_0495</name>
</gene>
<dbReference type="RefSeq" id="WP_023948611.1">
    <property type="nucleotide sequence ID" value="NZ_BASD01000018.1"/>
</dbReference>